<dbReference type="Gramene" id="AET5Gv20950600.15">
    <property type="protein sequence ID" value="AET5Gv20950600.15"/>
    <property type="gene ID" value="AET5Gv20950600"/>
</dbReference>
<name>A0A453LY29_AEGTS</name>
<dbReference type="EnsemblPlants" id="AET5Gv20950600.15">
    <property type="protein sequence ID" value="AET5Gv20950600.15"/>
    <property type="gene ID" value="AET5Gv20950600"/>
</dbReference>
<evidence type="ECO:0000313" key="1">
    <source>
        <dbReference type="EnsemblPlants" id="AET5Gv20950600.15"/>
    </source>
</evidence>
<reference evidence="1" key="4">
    <citation type="submission" date="2019-03" db="UniProtKB">
        <authorList>
            <consortium name="EnsemblPlants"/>
        </authorList>
    </citation>
    <scope>IDENTIFICATION</scope>
</reference>
<dbReference type="Proteomes" id="UP000015105">
    <property type="component" value="Chromosome 5D"/>
</dbReference>
<reference evidence="1" key="5">
    <citation type="journal article" date="2021" name="G3 (Bethesda)">
        <title>Aegilops tauschii genome assembly Aet v5.0 features greater sequence contiguity and improved annotation.</title>
        <authorList>
            <person name="Wang L."/>
            <person name="Zhu T."/>
            <person name="Rodriguez J.C."/>
            <person name="Deal K.R."/>
            <person name="Dubcovsky J."/>
            <person name="McGuire P.E."/>
            <person name="Lux T."/>
            <person name="Spannagl M."/>
            <person name="Mayer K.F.X."/>
            <person name="Baldrich P."/>
            <person name="Meyers B.C."/>
            <person name="Huo N."/>
            <person name="Gu Y.Q."/>
            <person name="Zhou H."/>
            <person name="Devos K.M."/>
            <person name="Bennetzen J.L."/>
            <person name="Unver T."/>
            <person name="Budak H."/>
            <person name="Gulick P.J."/>
            <person name="Galiba G."/>
            <person name="Kalapos B."/>
            <person name="Nelson D.R."/>
            <person name="Li P."/>
            <person name="You F.M."/>
            <person name="Luo M.C."/>
            <person name="Dvorak J."/>
        </authorList>
    </citation>
    <scope>NUCLEOTIDE SEQUENCE [LARGE SCALE GENOMIC DNA]</scope>
    <source>
        <strain evidence="1">cv. AL8/78</strain>
    </source>
</reference>
<protein>
    <submittedName>
        <fullName evidence="1">Uncharacterized protein</fullName>
    </submittedName>
</protein>
<dbReference type="AlphaFoldDB" id="A0A453LY29"/>
<keyword evidence="2" id="KW-1185">Reference proteome</keyword>
<evidence type="ECO:0000313" key="2">
    <source>
        <dbReference type="Proteomes" id="UP000015105"/>
    </source>
</evidence>
<reference evidence="1" key="3">
    <citation type="journal article" date="2017" name="Nature">
        <title>Genome sequence of the progenitor of the wheat D genome Aegilops tauschii.</title>
        <authorList>
            <person name="Luo M.C."/>
            <person name="Gu Y.Q."/>
            <person name="Puiu D."/>
            <person name="Wang H."/>
            <person name="Twardziok S.O."/>
            <person name="Deal K.R."/>
            <person name="Huo N."/>
            <person name="Zhu T."/>
            <person name="Wang L."/>
            <person name="Wang Y."/>
            <person name="McGuire P.E."/>
            <person name="Liu S."/>
            <person name="Long H."/>
            <person name="Ramasamy R.K."/>
            <person name="Rodriguez J.C."/>
            <person name="Van S.L."/>
            <person name="Yuan L."/>
            <person name="Wang Z."/>
            <person name="Xia Z."/>
            <person name="Xiao L."/>
            <person name="Anderson O.D."/>
            <person name="Ouyang S."/>
            <person name="Liang Y."/>
            <person name="Zimin A.V."/>
            <person name="Pertea G."/>
            <person name="Qi P."/>
            <person name="Bennetzen J.L."/>
            <person name="Dai X."/>
            <person name="Dawson M.W."/>
            <person name="Muller H.G."/>
            <person name="Kugler K."/>
            <person name="Rivarola-Duarte L."/>
            <person name="Spannagl M."/>
            <person name="Mayer K.F.X."/>
            <person name="Lu F.H."/>
            <person name="Bevan M.W."/>
            <person name="Leroy P."/>
            <person name="Li P."/>
            <person name="You F.M."/>
            <person name="Sun Q."/>
            <person name="Liu Z."/>
            <person name="Lyons E."/>
            <person name="Wicker T."/>
            <person name="Salzberg S.L."/>
            <person name="Devos K.M."/>
            <person name="Dvorak J."/>
        </authorList>
    </citation>
    <scope>NUCLEOTIDE SEQUENCE [LARGE SCALE GENOMIC DNA]</scope>
    <source>
        <strain evidence="1">cv. AL8/78</strain>
    </source>
</reference>
<organism evidence="1 2">
    <name type="scientific">Aegilops tauschii subsp. strangulata</name>
    <name type="common">Goatgrass</name>
    <dbReference type="NCBI Taxonomy" id="200361"/>
    <lineage>
        <taxon>Eukaryota</taxon>
        <taxon>Viridiplantae</taxon>
        <taxon>Streptophyta</taxon>
        <taxon>Embryophyta</taxon>
        <taxon>Tracheophyta</taxon>
        <taxon>Spermatophyta</taxon>
        <taxon>Magnoliopsida</taxon>
        <taxon>Liliopsida</taxon>
        <taxon>Poales</taxon>
        <taxon>Poaceae</taxon>
        <taxon>BOP clade</taxon>
        <taxon>Pooideae</taxon>
        <taxon>Triticodae</taxon>
        <taxon>Triticeae</taxon>
        <taxon>Triticinae</taxon>
        <taxon>Aegilops</taxon>
    </lineage>
</organism>
<sequence>MTTARFCHVLVQAPPPDIQSLQFLSSNPQLGHQTTDQGQYTIPVWDFL</sequence>
<reference evidence="2" key="1">
    <citation type="journal article" date="2014" name="Science">
        <title>Ancient hybridizations among the ancestral genomes of bread wheat.</title>
        <authorList>
            <consortium name="International Wheat Genome Sequencing Consortium,"/>
            <person name="Marcussen T."/>
            <person name="Sandve S.R."/>
            <person name="Heier L."/>
            <person name="Spannagl M."/>
            <person name="Pfeifer M."/>
            <person name="Jakobsen K.S."/>
            <person name="Wulff B.B."/>
            <person name="Steuernagel B."/>
            <person name="Mayer K.F."/>
            <person name="Olsen O.A."/>
        </authorList>
    </citation>
    <scope>NUCLEOTIDE SEQUENCE [LARGE SCALE GENOMIC DNA]</scope>
    <source>
        <strain evidence="2">cv. AL8/78</strain>
    </source>
</reference>
<reference evidence="2" key="2">
    <citation type="journal article" date="2017" name="Nat. Plants">
        <title>The Aegilops tauschii genome reveals multiple impacts of transposons.</title>
        <authorList>
            <person name="Zhao G."/>
            <person name="Zou C."/>
            <person name="Li K."/>
            <person name="Wang K."/>
            <person name="Li T."/>
            <person name="Gao L."/>
            <person name="Zhang X."/>
            <person name="Wang H."/>
            <person name="Yang Z."/>
            <person name="Liu X."/>
            <person name="Jiang W."/>
            <person name="Mao L."/>
            <person name="Kong X."/>
            <person name="Jiao Y."/>
            <person name="Jia J."/>
        </authorList>
    </citation>
    <scope>NUCLEOTIDE SEQUENCE [LARGE SCALE GENOMIC DNA]</scope>
    <source>
        <strain evidence="2">cv. AL8/78</strain>
    </source>
</reference>
<accession>A0A453LY29</accession>
<proteinExistence type="predicted"/>